<evidence type="ECO:0000256" key="12">
    <source>
        <dbReference type="ARBA" id="ARBA00048366"/>
    </source>
</evidence>
<dbReference type="InterPro" id="IPR006070">
    <property type="entry name" value="Sua5-like_dom"/>
</dbReference>
<dbReference type="InterPro" id="IPR038385">
    <property type="entry name" value="Sua5/YwlC_C"/>
</dbReference>
<name>A0ABU5EYB5_9BACT</name>
<dbReference type="Gene3D" id="3.90.870.10">
    <property type="entry name" value="DHBP synthase"/>
    <property type="match status" value="1"/>
</dbReference>
<dbReference type="Proteomes" id="UP001272242">
    <property type="component" value="Unassembled WGS sequence"/>
</dbReference>
<dbReference type="InterPro" id="IPR017945">
    <property type="entry name" value="DHBP_synth_RibB-like_a/b_dom"/>
</dbReference>
<dbReference type="Gene3D" id="3.40.50.11030">
    <property type="entry name" value="Threonylcarbamoyl-AMP synthase, C-terminal domain"/>
    <property type="match status" value="1"/>
</dbReference>
<comment type="subcellular location">
    <subcellularLocation>
        <location evidence="1 13">Cytoplasm</location>
    </subcellularLocation>
</comment>
<dbReference type="Pfam" id="PF03481">
    <property type="entry name" value="Sua5_C"/>
    <property type="match status" value="1"/>
</dbReference>
<dbReference type="InterPro" id="IPR050156">
    <property type="entry name" value="TC-AMP_synthase_SUA5"/>
</dbReference>
<proteinExistence type="inferred from homology"/>
<keyword evidence="8 13" id="KW-0548">Nucleotidyltransferase</keyword>
<dbReference type="RefSeq" id="WP_320685540.1">
    <property type="nucleotide sequence ID" value="NZ_JAXBLV010000045.1"/>
</dbReference>
<evidence type="ECO:0000313" key="16">
    <source>
        <dbReference type="Proteomes" id="UP001272242"/>
    </source>
</evidence>
<dbReference type="GO" id="GO:0061710">
    <property type="term" value="F:L-threonylcarbamoyladenylate synthase"/>
    <property type="evidence" value="ECO:0007669"/>
    <property type="project" value="UniProtKB-EC"/>
</dbReference>
<comment type="caution">
    <text evidence="15">The sequence shown here is derived from an EMBL/GenBank/DDBJ whole genome shotgun (WGS) entry which is preliminary data.</text>
</comment>
<dbReference type="PANTHER" id="PTHR17490">
    <property type="entry name" value="SUA5"/>
    <property type="match status" value="1"/>
</dbReference>
<evidence type="ECO:0000256" key="9">
    <source>
        <dbReference type="ARBA" id="ARBA00022741"/>
    </source>
</evidence>
<sequence length="324" mass="34149">METSVLKVDPTNPESDVIGRAAAVIRSGGLVAFPTETVYGLGAKGLSAEAVAGIFNAKGRPSTNPLILHVSDASEVLNVAADWPATAQTLAARFWPGPLTLVVPKRDSVPHIVTAGGPTVAVRCPNHAVARALIRAAGVPLAAPSANRSTELSPTRAGHVLKGLNGLIAMVLDGGRCSGGLESTVVDVTGEIPRVLRPGLITVPMLEAVCGRVEVGAKSEGVARAPGQMAKHYSPRTPLVLAEDADAEHRRLKDAGLRVISLGYDLIYDYRFISDDPAEYAADLYALLHELDNGLYDQIVVEMPPDTPEWAAVRDRLTRAAARE</sequence>
<evidence type="ECO:0000256" key="11">
    <source>
        <dbReference type="ARBA" id="ARBA00029774"/>
    </source>
</evidence>
<gene>
    <name evidence="15" type="ORF">R5W23_005785</name>
</gene>
<comment type="function">
    <text evidence="13">Required for the formation of a threonylcarbamoyl group on adenosine at position 37 (t(6)A37) in tRNAs that read codons beginning with adenine.</text>
</comment>
<evidence type="ECO:0000256" key="10">
    <source>
        <dbReference type="ARBA" id="ARBA00022840"/>
    </source>
</evidence>
<dbReference type="PANTHER" id="PTHR17490:SF16">
    <property type="entry name" value="THREONYLCARBAMOYL-AMP SYNTHASE"/>
    <property type="match status" value="1"/>
</dbReference>
<reference evidence="16" key="1">
    <citation type="journal article" date="2023" name="Mar. Drugs">
        <title>Gemmata algarum, a Novel Planctomycete Isolated from an Algal Mat, Displays Antimicrobial Activity.</title>
        <authorList>
            <person name="Kumar G."/>
            <person name="Kallscheuer N."/>
            <person name="Kashif M."/>
            <person name="Ahamad S."/>
            <person name="Jagadeeshwari U."/>
            <person name="Pannikurungottu S."/>
            <person name="Haufschild T."/>
            <person name="Kabuu M."/>
            <person name="Sasikala C."/>
            <person name="Jogler C."/>
            <person name="Ramana C."/>
        </authorList>
    </citation>
    <scope>NUCLEOTIDE SEQUENCE [LARGE SCALE GENOMIC DNA]</scope>
    <source>
        <strain evidence="16">JC673</strain>
    </source>
</reference>
<evidence type="ECO:0000259" key="14">
    <source>
        <dbReference type="PROSITE" id="PS51163"/>
    </source>
</evidence>
<keyword evidence="10 13" id="KW-0067">ATP-binding</keyword>
<dbReference type="InterPro" id="IPR010923">
    <property type="entry name" value="T(6)A37_SUA5"/>
</dbReference>
<evidence type="ECO:0000256" key="6">
    <source>
        <dbReference type="ARBA" id="ARBA00022679"/>
    </source>
</evidence>
<evidence type="ECO:0000256" key="8">
    <source>
        <dbReference type="ARBA" id="ARBA00022695"/>
    </source>
</evidence>
<evidence type="ECO:0000256" key="7">
    <source>
        <dbReference type="ARBA" id="ARBA00022694"/>
    </source>
</evidence>
<evidence type="ECO:0000256" key="5">
    <source>
        <dbReference type="ARBA" id="ARBA00022490"/>
    </source>
</evidence>
<organism evidence="15 16">
    <name type="scientific">Gemmata algarum</name>
    <dbReference type="NCBI Taxonomy" id="2975278"/>
    <lineage>
        <taxon>Bacteria</taxon>
        <taxon>Pseudomonadati</taxon>
        <taxon>Planctomycetota</taxon>
        <taxon>Planctomycetia</taxon>
        <taxon>Gemmatales</taxon>
        <taxon>Gemmataceae</taxon>
        <taxon>Gemmata</taxon>
    </lineage>
</organism>
<comment type="similarity">
    <text evidence="2 13">Belongs to the SUA5 family.</text>
</comment>
<dbReference type="SUPFAM" id="SSF55821">
    <property type="entry name" value="YrdC/RibB"/>
    <property type="match status" value="1"/>
</dbReference>
<keyword evidence="6 13" id="KW-0808">Transferase</keyword>
<dbReference type="PROSITE" id="PS51163">
    <property type="entry name" value="YRDC"/>
    <property type="match status" value="1"/>
</dbReference>
<dbReference type="PIRSF" id="PIRSF004930">
    <property type="entry name" value="Tln_factor_SUA5"/>
    <property type="match status" value="1"/>
</dbReference>
<comment type="catalytic activity">
    <reaction evidence="12 13">
        <text>L-threonine + hydrogencarbonate + ATP = L-threonylcarbamoyladenylate + diphosphate + H2O</text>
        <dbReference type="Rhea" id="RHEA:36407"/>
        <dbReference type="ChEBI" id="CHEBI:15377"/>
        <dbReference type="ChEBI" id="CHEBI:17544"/>
        <dbReference type="ChEBI" id="CHEBI:30616"/>
        <dbReference type="ChEBI" id="CHEBI:33019"/>
        <dbReference type="ChEBI" id="CHEBI:57926"/>
        <dbReference type="ChEBI" id="CHEBI:73682"/>
        <dbReference type="EC" id="2.7.7.87"/>
    </reaction>
</comment>
<accession>A0ABU5EYB5</accession>
<evidence type="ECO:0000256" key="4">
    <source>
        <dbReference type="ARBA" id="ARBA00015492"/>
    </source>
</evidence>
<evidence type="ECO:0000256" key="1">
    <source>
        <dbReference type="ARBA" id="ARBA00004496"/>
    </source>
</evidence>
<keyword evidence="16" id="KW-1185">Reference proteome</keyword>
<feature type="domain" description="YrdC-like" evidence="14">
    <location>
        <begin position="15"/>
        <end position="201"/>
    </location>
</feature>
<dbReference type="EMBL" id="JAXBLV010000045">
    <property type="protein sequence ID" value="MDY3558644.1"/>
    <property type="molecule type" value="Genomic_DNA"/>
</dbReference>
<dbReference type="EC" id="2.7.7.87" evidence="3 13"/>
<dbReference type="NCBIfam" id="TIGR00057">
    <property type="entry name" value="L-threonylcarbamoyladenylate synthase"/>
    <property type="match status" value="1"/>
</dbReference>
<evidence type="ECO:0000256" key="2">
    <source>
        <dbReference type="ARBA" id="ARBA00007663"/>
    </source>
</evidence>
<evidence type="ECO:0000313" key="15">
    <source>
        <dbReference type="EMBL" id="MDY3558644.1"/>
    </source>
</evidence>
<evidence type="ECO:0000256" key="13">
    <source>
        <dbReference type="PIRNR" id="PIRNR004930"/>
    </source>
</evidence>
<evidence type="ECO:0000256" key="3">
    <source>
        <dbReference type="ARBA" id="ARBA00012584"/>
    </source>
</evidence>
<keyword evidence="9 13" id="KW-0547">Nucleotide-binding</keyword>
<dbReference type="Pfam" id="PF01300">
    <property type="entry name" value="Sua5_yciO_yrdC"/>
    <property type="match status" value="1"/>
</dbReference>
<dbReference type="InterPro" id="IPR005145">
    <property type="entry name" value="Sua5_C"/>
</dbReference>
<keyword evidence="5 13" id="KW-0963">Cytoplasm</keyword>
<protein>
    <recommendedName>
        <fullName evidence="4 13">Threonylcarbamoyl-AMP synthase</fullName>
        <shortName evidence="13">TC-AMP synthase</shortName>
        <ecNumber evidence="3 13">2.7.7.87</ecNumber>
    </recommendedName>
    <alternativeName>
        <fullName evidence="11 13">L-threonylcarbamoyladenylate synthase</fullName>
    </alternativeName>
</protein>
<keyword evidence="7 13" id="KW-0819">tRNA processing</keyword>